<dbReference type="Pfam" id="PF01980">
    <property type="entry name" value="TrmO_N"/>
    <property type="match status" value="1"/>
</dbReference>
<dbReference type="GO" id="GO:0032259">
    <property type="term" value="P:methylation"/>
    <property type="evidence" value="ECO:0007669"/>
    <property type="project" value="UniProtKB-KW"/>
</dbReference>
<evidence type="ECO:0000256" key="2">
    <source>
        <dbReference type="ARBA" id="ARBA00033753"/>
    </source>
</evidence>
<dbReference type="PROSITE" id="PS01318">
    <property type="entry name" value="TSAA_1"/>
    <property type="match status" value="1"/>
</dbReference>
<proteinExistence type="inferred from homology"/>
<evidence type="ECO:0000256" key="1">
    <source>
        <dbReference type="ARBA" id="ARBA00022691"/>
    </source>
</evidence>
<accession>A0A3D2SIK3</accession>
<dbReference type="EMBL" id="DPVG01000292">
    <property type="protein sequence ID" value="HCK24726.1"/>
    <property type="molecule type" value="Genomic_DNA"/>
</dbReference>
<protein>
    <submittedName>
        <fullName evidence="4">tRNA (N6-threonylcarbamoyladenosine(37)-N6)-methyltransferase TrmO</fullName>
    </submittedName>
</protein>
<evidence type="ECO:0000259" key="3">
    <source>
        <dbReference type="PROSITE" id="PS51668"/>
    </source>
</evidence>
<keyword evidence="4" id="KW-0489">Methyltransferase</keyword>
<dbReference type="InterPro" id="IPR036413">
    <property type="entry name" value="YaeB-like_sf"/>
</dbReference>
<dbReference type="InterPro" id="IPR036414">
    <property type="entry name" value="YaeB_N_sf"/>
</dbReference>
<dbReference type="PROSITE" id="PS51668">
    <property type="entry name" value="TSAA_2"/>
    <property type="match status" value="1"/>
</dbReference>
<reference evidence="4 5" key="1">
    <citation type="journal article" date="2018" name="Nat. Biotechnol.">
        <title>A standardized bacterial taxonomy based on genome phylogeny substantially revises the tree of life.</title>
        <authorList>
            <person name="Parks D.H."/>
            <person name="Chuvochina M."/>
            <person name="Waite D.W."/>
            <person name="Rinke C."/>
            <person name="Skarshewski A."/>
            <person name="Chaumeil P.A."/>
            <person name="Hugenholtz P."/>
        </authorList>
    </citation>
    <scope>NUCLEOTIDE SEQUENCE [LARGE SCALE GENOMIC DNA]</scope>
    <source>
        <strain evidence="4">UBA9667</strain>
    </source>
</reference>
<dbReference type="Proteomes" id="UP000263098">
    <property type="component" value="Unassembled WGS sequence"/>
</dbReference>
<evidence type="ECO:0000313" key="4">
    <source>
        <dbReference type="EMBL" id="HCK24726.1"/>
    </source>
</evidence>
<sequence length="160" mass="18184">MMSITLKPIGIIYTPFKTKSGMPIQASGALGIKGHIVLNEELLPGLKDLDGFSHIILIYYFHKSTGYELLTRPFLDNTPRGVFATRAPKRPNAIGFSVVRNIKIEKNVIYVENVDILDETPLLDIKPYIPDFDIHTTEKIGWLKNKTDDLNNIKSDRRFK</sequence>
<name>A0A3D2SIK3_9BACE</name>
<dbReference type="NCBIfam" id="TIGR00104">
    <property type="entry name" value="tRNA_TsaA"/>
    <property type="match status" value="1"/>
</dbReference>
<evidence type="ECO:0000313" key="5">
    <source>
        <dbReference type="Proteomes" id="UP000263098"/>
    </source>
</evidence>
<feature type="domain" description="TsaA-like" evidence="3">
    <location>
        <begin position="6"/>
        <end position="137"/>
    </location>
</feature>
<dbReference type="Gene3D" id="2.40.30.70">
    <property type="entry name" value="YaeB-like"/>
    <property type="match status" value="1"/>
</dbReference>
<comment type="caution">
    <text evidence="4">The sequence shown here is derived from an EMBL/GenBank/DDBJ whole genome shotgun (WGS) entry which is preliminary data.</text>
</comment>
<dbReference type="InterPro" id="IPR023368">
    <property type="entry name" value="UPF0066_cons_site"/>
</dbReference>
<dbReference type="GO" id="GO:0008168">
    <property type="term" value="F:methyltransferase activity"/>
    <property type="evidence" value="ECO:0007669"/>
    <property type="project" value="UniProtKB-KW"/>
</dbReference>
<keyword evidence="4" id="KW-0808">Transferase</keyword>
<dbReference type="PANTHER" id="PTHR12818">
    <property type="entry name" value="TRNA (ADENINE(37)-N6)-METHYLTRANSFERASE"/>
    <property type="match status" value="1"/>
</dbReference>
<dbReference type="PANTHER" id="PTHR12818:SF0">
    <property type="entry name" value="TRNA (ADENINE(37)-N6)-METHYLTRANSFERASE"/>
    <property type="match status" value="1"/>
</dbReference>
<dbReference type="CDD" id="cd09281">
    <property type="entry name" value="UPF0066"/>
    <property type="match status" value="1"/>
</dbReference>
<dbReference type="InterPro" id="IPR040372">
    <property type="entry name" value="YaeB-like"/>
</dbReference>
<dbReference type="AlphaFoldDB" id="A0A3D2SIK3"/>
<gene>
    <name evidence="4" type="primary">tsaA</name>
    <name evidence="4" type="ORF">DHW31_08110</name>
</gene>
<comment type="similarity">
    <text evidence="2">Belongs to the tRNA methyltransferase O family.</text>
</comment>
<keyword evidence="1" id="KW-0949">S-adenosyl-L-methionine</keyword>
<dbReference type="InterPro" id="IPR023370">
    <property type="entry name" value="TrmO-like_N"/>
</dbReference>
<organism evidence="4 5">
    <name type="scientific">Bacteroides graminisolvens</name>
    <dbReference type="NCBI Taxonomy" id="477666"/>
    <lineage>
        <taxon>Bacteria</taxon>
        <taxon>Pseudomonadati</taxon>
        <taxon>Bacteroidota</taxon>
        <taxon>Bacteroidia</taxon>
        <taxon>Bacteroidales</taxon>
        <taxon>Bacteroidaceae</taxon>
        <taxon>Bacteroides</taxon>
    </lineage>
</organism>
<dbReference type="SUPFAM" id="SSF118196">
    <property type="entry name" value="YaeB-like"/>
    <property type="match status" value="1"/>
</dbReference>